<dbReference type="EC" id="6.3.2.12" evidence="5"/>
<gene>
    <name evidence="24" type="ORF">GCM10023184_21370</name>
</gene>
<evidence type="ECO:0000259" key="22">
    <source>
        <dbReference type="Pfam" id="PF02875"/>
    </source>
</evidence>
<evidence type="ECO:0000259" key="23">
    <source>
        <dbReference type="Pfam" id="PF08245"/>
    </source>
</evidence>
<evidence type="ECO:0000256" key="21">
    <source>
        <dbReference type="PIRNR" id="PIRNR001563"/>
    </source>
</evidence>
<comment type="similarity">
    <text evidence="4 21">Belongs to the folylpolyglutamate synthase family.</text>
</comment>
<dbReference type="InterPro" id="IPR036615">
    <property type="entry name" value="Mur_ligase_C_dom_sf"/>
</dbReference>
<evidence type="ECO:0000256" key="8">
    <source>
        <dbReference type="ARBA" id="ARBA00022598"/>
    </source>
</evidence>
<dbReference type="Pfam" id="PF02875">
    <property type="entry name" value="Mur_ligase_C"/>
    <property type="match status" value="1"/>
</dbReference>
<evidence type="ECO:0000256" key="13">
    <source>
        <dbReference type="ARBA" id="ARBA00022909"/>
    </source>
</evidence>
<keyword evidence="10 21" id="KW-0547">Nucleotide-binding</keyword>
<organism evidence="24 25">
    <name type="scientific">Flaviaesturariibacter amylovorans</name>
    <dbReference type="NCBI Taxonomy" id="1084520"/>
    <lineage>
        <taxon>Bacteria</taxon>
        <taxon>Pseudomonadati</taxon>
        <taxon>Bacteroidota</taxon>
        <taxon>Chitinophagia</taxon>
        <taxon>Chitinophagales</taxon>
        <taxon>Chitinophagaceae</taxon>
        <taxon>Flaviaestuariibacter</taxon>
    </lineage>
</organism>
<keyword evidence="12" id="KW-0460">Magnesium</keyword>
<dbReference type="PANTHER" id="PTHR11136:SF0">
    <property type="entry name" value="DIHYDROFOLATE SYNTHETASE-RELATED"/>
    <property type="match status" value="1"/>
</dbReference>
<dbReference type="Pfam" id="PF08245">
    <property type="entry name" value="Mur_ligase_M"/>
    <property type="match status" value="1"/>
</dbReference>
<evidence type="ECO:0000256" key="18">
    <source>
        <dbReference type="ARBA" id="ARBA00047808"/>
    </source>
</evidence>
<comment type="pathway">
    <text evidence="3">Cofactor biosynthesis; tetrahydrofolylpolyglutamate biosynthesis.</text>
</comment>
<evidence type="ECO:0000256" key="17">
    <source>
        <dbReference type="ARBA" id="ARBA00047493"/>
    </source>
</evidence>
<evidence type="ECO:0000256" key="7">
    <source>
        <dbReference type="ARBA" id="ARBA00019357"/>
    </source>
</evidence>
<dbReference type="InterPro" id="IPR013221">
    <property type="entry name" value="Mur_ligase_cen"/>
</dbReference>
<dbReference type="PROSITE" id="PS01012">
    <property type="entry name" value="FOLYLPOLYGLU_SYNT_2"/>
    <property type="match status" value="1"/>
</dbReference>
<evidence type="ECO:0000313" key="25">
    <source>
        <dbReference type="Proteomes" id="UP001501725"/>
    </source>
</evidence>
<dbReference type="PIRSF" id="PIRSF001563">
    <property type="entry name" value="Folylpolyglu_synth"/>
    <property type="match status" value="1"/>
</dbReference>
<evidence type="ECO:0000256" key="20">
    <source>
        <dbReference type="ARBA" id="ARBA00049161"/>
    </source>
</evidence>
<dbReference type="SUPFAM" id="SSF53623">
    <property type="entry name" value="MurD-like peptide ligases, catalytic domain"/>
    <property type="match status" value="1"/>
</dbReference>
<comment type="catalytic activity">
    <reaction evidence="19">
        <text>(6R)-5,10-methylenetetrahydrofolyl-(gamma-L-Glu)(n) + L-glutamate + ATP = (6R)-5,10-methylenetetrahydrofolyl-(gamma-L-Glu)(n+1) + ADP + phosphate + H(+)</text>
        <dbReference type="Rhea" id="RHEA:51912"/>
        <dbReference type="Rhea" id="RHEA-COMP:13257"/>
        <dbReference type="Rhea" id="RHEA-COMP:13258"/>
        <dbReference type="ChEBI" id="CHEBI:15378"/>
        <dbReference type="ChEBI" id="CHEBI:29985"/>
        <dbReference type="ChEBI" id="CHEBI:30616"/>
        <dbReference type="ChEBI" id="CHEBI:43474"/>
        <dbReference type="ChEBI" id="CHEBI:136572"/>
        <dbReference type="ChEBI" id="CHEBI:456216"/>
        <dbReference type="EC" id="6.3.2.17"/>
    </reaction>
</comment>
<dbReference type="InterPro" id="IPR018109">
    <property type="entry name" value="Folylpolyglutamate_synth_CS"/>
</dbReference>
<dbReference type="EC" id="6.3.2.17" evidence="6"/>
<dbReference type="Gene3D" id="3.40.1190.10">
    <property type="entry name" value="Mur-like, catalytic domain"/>
    <property type="match status" value="1"/>
</dbReference>
<dbReference type="PANTHER" id="PTHR11136">
    <property type="entry name" value="FOLYLPOLYGLUTAMATE SYNTHASE-RELATED"/>
    <property type="match status" value="1"/>
</dbReference>
<evidence type="ECO:0000313" key="24">
    <source>
        <dbReference type="EMBL" id="GAA4330284.1"/>
    </source>
</evidence>
<dbReference type="InterPro" id="IPR036565">
    <property type="entry name" value="Mur-like_cat_sf"/>
</dbReference>
<comment type="catalytic activity">
    <reaction evidence="18">
        <text>10-formyltetrahydrofolyl-(gamma-L-Glu)(n) + L-glutamate + ATP = 10-formyltetrahydrofolyl-(gamma-L-Glu)(n+1) + ADP + phosphate + H(+)</text>
        <dbReference type="Rhea" id="RHEA:51904"/>
        <dbReference type="Rhea" id="RHEA-COMP:13088"/>
        <dbReference type="Rhea" id="RHEA-COMP:14300"/>
        <dbReference type="ChEBI" id="CHEBI:15378"/>
        <dbReference type="ChEBI" id="CHEBI:29985"/>
        <dbReference type="ChEBI" id="CHEBI:30616"/>
        <dbReference type="ChEBI" id="CHEBI:43474"/>
        <dbReference type="ChEBI" id="CHEBI:134413"/>
        <dbReference type="ChEBI" id="CHEBI:456216"/>
        <dbReference type="EC" id="6.3.2.17"/>
    </reaction>
</comment>
<evidence type="ECO:0000256" key="12">
    <source>
        <dbReference type="ARBA" id="ARBA00022842"/>
    </source>
</evidence>
<sequence length="442" mass="49007">MGRFTIFARMDYAATIDYLFQQLPLFSRIGAAAYKKDLDNIRALCTHLGDPQLRFRTVHVGGTNGKGSVSHMLAAVLQEAGYTTGLYTSPHLYDFRERIRINGELVSEAFVVAFTDRIRPVMEQLQPSFFEITVAMAFEYFAQQQVDVAVIEVGLGGRLDSTNIITPDLSVITNIGWDHMNMLGDTLAAIAGEKAGIIKPGVPVLIGEWQEETAPVFFATAVKNDAPIQFASRRYKAVTIDYDGYHRKFQIENETGTAVEAVEIDLPGIYQEQNVATVYAALQLLREKGYRIRPEHLSSLRETRKRTGLMGRWEQLSAAPRIVLDVAHNPEGLKQLNAQLSGEQFGRLHLVFGMVRDKDVASVLPLLPRDATFYFTQAQIPRALPVEELLEAAATFGHRGSAYPDVNVALEAAVQAAAPEDLVLVCGSIFLVAEVDRTRFTD</sequence>
<evidence type="ECO:0000256" key="11">
    <source>
        <dbReference type="ARBA" id="ARBA00022840"/>
    </source>
</evidence>
<comment type="pathway">
    <text evidence="2">Cofactor biosynthesis; tetrahydrofolate biosynthesis; 7,8-dihydrofolate from 2-amino-4-hydroxy-6-hydroxymethyl-7,8-dihydropteridine diphosphate and 4-aminobenzoate: step 2/2.</text>
</comment>
<keyword evidence="13" id="KW-0289">Folate biosynthesis</keyword>
<name>A0ABP8GUT3_9BACT</name>
<accession>A0ABP8GUT3</accession>
<dbReference type="EMBL" id="BAABGY010000007">
    <property type="protein sequence ID" value="GAA4330284.1"/>
    <property type="molecule type" value="Genomic_DNA"/>
</dbReference>
<evidence type="ECO:0000256" key="6">
    <source>
        <dbReference type="ARBA" id="ARBA00013025"/>
    </source>
</evidence>
<evidence type="ECO:0000256" key="4">
    <source>
        <dbReference type="ARBA" id="ARBA00008276"/>
    </source>
</evidence>
<protein>
    <recommendedName>
        <fullName evidence="7">Dihydrofolate synthase/folylpolyglutamate synthase</fullName>
        <ecNumber evidence="5">6.3.2.12</ecNumber>
        <ecNumber evidence="6">6.3.2.17</ecNumber>
    </recommendedName>
    <alternativeName>
        <fullName evidence="16">Folylpoly-gamma-glutamate synthetase-dihydrofolate synthetase</fullName>
    </alternativeName>
    <alternativeName>
        <fullName evidence="14">Folylpolyglutamate synthetase</fullName>
    </alternativeName>
    <alternativeName>
        <fullName evidence="15">Tetrahydrofolylpolyglutamate synthase</fullName>
    </alternativeName>
</protein>
<comment type="function">
    <text evidence="1">Functions in two distinct reactions of the de novo folate biosynthetic pathway. Catalyzes the addition of a glutamate residue to dihydropteroate (7,8-dihydropteroate or H2Pte) to form dihydrofolate (7,8-dihydrofolate monoglutamate or H2Pte-Glu). Also catalyzes successive additions of L-glutamate to tetrahydrofolate or 10-formyltetrahydrofolate or 5,10-methylenetetrahydrofolate, leading to folylpolyglutamate derivatives.</text>
</comment>
<evidence type="ECO:0000256" key="10">
    <source>
        <dbReference type="ARBA" id="ARBA00022741"/>
    </source>
</evidence>
<evidence type="ECO:0000256" key="2">
    <source>
        <dbReference type="ARBA" id="ARBA00004799"/>
    </source>
</evidence>
<comment type="caution">
    <text evidence="24">The sequence shown here is derived from an EMBL/GenBank/DDBJ whole genome shotgun (WGS) entry which is preliminary data.</text>
</comment>
<dbReference type="Proteomes" id="UP001501725">
    <property type="component" value="Unassembled WGS sequence"/>
</dbReference>
<dbReference type="SUPFAM" id="SSF53244">
    <property type="entry name" value="MurD-like peptide ligases, peptide-binding domain"/>
    <property type="match status" value="1"/>
</dbReference>
<evidence type="ECO:0000256" key="14">
    <source>
        <dbReference type="ARBA" id="ARBA00030048"/>
    </source>
</evidence>
<comment type="catalytic activity">
    <reaction evidence="20">
        <text>7,8-dihydropteroate + L-glutamate + ATP = 7,8-dihydrofolate + ADP + phosphate + H(+)</text>
        <dbReference type="Rhea" id="RHEA:23584"/>
        <dbReference type="ChEBI" id="CHEBI:15378"/>
        <dbReference type="ChEBI" id="CHEBI:17839"/>
        <dbReference type="ChEBI" id="CHEBI:29985"/>
        <dbReference type="ChEBI" id="CHEBI:30616"/>
        <dbReference type="ChEBI" id="CHEBI:43474"/>
        <dbReference type="ChEBI" id="CHEBI:57451"/>
        <dbReference type="ChEBI" id="CHEBI:456216"/>
        <dbReference type="EC" id="6.3.2.12"/>
    </reaction>
</comment>
<dbReference type="InterPro" id="IPR004101">
    <property type="entry name" value="Mur_ligase_C"/>
</dbReference>
<evidence type="ECO:0000256" key="9">
    <source>
        <dbReference type="ARBA" id="ARBA00022723"/>
    </source>
</evidence>
<comment type="catalytic activity">
    <reaction evidence="17">
        <text>(6S)-5,6,7,8-tetrahydrofolyl-(gamma-L-Glu)(n) + L-glutamate + ATP = (6S)-5,6,7,8-tetrahydrofolyl-(gamma-L-Glu)(n+1) + ADP + phosphate + H(+)</text>
        <dbReference type="Rhea" id="RHEA:10580"/>
        <dbReference type="Rhea" id="RHEA-COMP:14738"/>
        <dbReference type="Rhea" id="RHEA-COMP:14740"/>
        <dbReference type="ChEBI" id="CHEBI:15378"/>
        <dbReference type="ChEBI" id="CHEBI:29985"/>
        <dbReference type="ChEBI" id="CHEBI:30616"/>
        <dbReference type="ChEBI" id="CHEBI:43474"/>
        <dbReference type="ChEBI" id="CHEBI:141005"/>
        <dbReference type="ChEBI" id="CHEBI:456216"/>
        <dbReference type="EC" id="6.3.2.17"/>
    </reaction>
</comment>
<evidence type="ECO:0000256" key="1">
    <source>
        <dbReference type="ARBA" id="ARBA00002714"/>
    </source>
</evidence>
<keyword evidence="11 21" id="KW-0067">ATP-binding</keyword>
<evidence type="ECO:0000256" key="19">
    <source>
        <dbReference type="ARBA" id="ARBA00049035"/>
    </source>
</evidence>
<keyword evidence="9" id="KW-0479">Metal-binding</keyword>
<dbReference type="Gene3D" id="3.90.190.20">
    <property type="entry name" value="Mur ligase, C-terminal domain"/>
    <property type="match status" value="1"/>
</dbReference>
<dbReference type="InterPro" id="IPR001645">
    <property type="entry name" value="Folylpolyglutamate_synth"/>
</dbReference>
<evidence type="ECO:0000256" key="15">
    <source>
        <dbReference type="ARBA" id="ARBA00030592"/>
    </source>
</evidence>
<feature type="domain" description="Mur ligase C-terminal" evidence="22">
    <location>
        <begin position="311"/>
        <end position="428"/>
    </location>
</feature>
<dbReference type="NCBIfam" id="TIGR01499">
    <property type="entry name" value="folC"/>
    <property type="match status" value="1"/>
</dbReference>
<proteinExistence type="inferred from homology"/>
<keyword evidence="8 21" id="KW-0436">Ligase</keyword>
<feature type="domain" description="Mur ligase central" evidence="23">
    <location>
        <begin position="60"/>
        <end position="281"/>
    </location>
</feature>
<evidence type="ECO:0000256" key="16">
    <source>
        <dbReference type="ARBA" id="ARBA00032510"/>
    </source>
</evidence>
<keyword evidence="25" id="KW-1185">Reference proteome</keyword>
<reference evidence="25" key="1">
    <citation type="journal article" date="2019" name="Int. J. Syst. Evol. Microbiol.">
        <title>The Global Catalogue of Microorganisms (GCM) 10K type strain sequencing project: providing services to taxonomists for standard genome sequencing and annotation.</title>
        <authorList>
            <consortium name="The Broad Institute Genomics Platform"/>
            <consortium name="The Broad Institute Genome Sequencing Center for Infectious Disease"/>
            <person name="Wu L."/>
            <person name="Ma J."/>
        </authorList>
    </citation>
    <scope>NUCLEOTIDE SEQUENCE [LARGE SCALE GENOMIC DNA]</scope>
    <source>
        <strain evidence="25">JCM 17919</strain>
    </source>
</reference>
<evidence type="ECO:0000256" key="3">
    <source>
        <dbReference type="ARBA" id="ARBA00005150"/>
    </source>
</evidence>
<evidence type="ECO:0000256" key="5">
    <source>
        <dbReference type="ARBA" id="ARBA00013023"/>
    </source>
</evidence>